<name>A0A1B6GAJ9_9HEMI</name>
<dbReference type="EMBL" id="GECZ01010456">
    <property type="protein sequence ID" value="JAS59313.1"/>
    <property type="molecule type" value="Transcribed_RNA"/>
</dbReference>
<sequence>MDMKVQIAKLDGAQSWRRWKRQMELMLKHHGVLDIAKGQRTMPEIILDELAGKDTEEKGLIEKTHKEAVRAYEKDDSLAQVLMVSAVDDAHVELTATCNSAMEIWQKLLSTYEQSSSQRLDRVLEQFFSAKMIDDEELVQYISRLQLTFREVNEELQKHTANVLPDIVLMSRIISTLPSEFFEFKSVWESIPVVDRSVDLLIERVRLIESRLPSKNATSAGHALQINKKITMAS</sequence>
<dbReference type="Pfam" id="PF14223">
    <property type="entry name" value="Retrotran_gag_2"/>
    <property type="match status" value="1"/>
</dbReference>
<feature type="non-terminal residue" evidence="1">
    <location>
        <position position="234"/>
    </location>
</feature>
<organism evidence="1">
    <name type="scientific">Cuerna arida</name>
    <dbReference type="NCBI Taxonomy" id="1464854"/>
    <lineage>
        <taxon>Eukaryota</taxon>
        <taxon>Metazoa</taxon>
        <taxon>Ecdysozoa</taxon>
        <taxon>Arthropoda</taxon>
        <taxon>Hexapoda</taxon>
        <taxon>Insecta</taxon>
        <taxon>Pterygota</taxon>
        <taxon>Neoptera</taxon>
        <taxon>Paraneoptera</taxon>
        <taxon>Hemiptera</taxon>
        <taxon>Auchenorrhyncha</taxon>
        <taxon>Membracoidea</taxon>
        <taxon>Cicadellidae</taxon>
        <taxon>Cicadellinae</taxon>
        <taxon>Proconiini</taxon>
        <taxon>Cuerna</taxon>
    </lineage>
</organism>
<accession>A0A1B6GAJ9</accession>
<dbReference type="AlphaFoldDB" id="A0A1B6GAJ9"/>
<reference evidence="1" key="1">
    <citation type="submission" date="2015-11" db="EMBL/GenBank/DDBJ databases">
        <title>De novo transcriptome assembly of four potential Pierce s Disease insect vectors from Arizona vineyards.</title>
        <authorList>
            <person name="Tassone E.E."/>
        </authorList>
    </citation>
    <scope>NUCLEOTIDE SEQUENCE</scope>
</reference>
<evidence type="ECO:0000313" key="1">
    <source>
        <dbReference type="EMBL" id="JAS59313.1"/>
    </source>
</evidence>
<proteinExistence type="predicted"/>
<gene>
    <name evidence="1" type="ORF">g.3015</name>
</gene>
<protein>
    <submittedName>
        <fullName evidence="1">Uncharacterized protein</fullName>
    </submittedName>
</protein>